<dbReference type="EMBL" id="RWJI01000001">
    <property type="protein sequence ID" value="RRQ52675.1"/>
    <property type="molecule type" value="Genomic_DNA"/>
</dbReference>
<protein>
    <recommendedName>
        <fullName evidence="4">Lysoplasmalogenase</fullName>
    </recommendedName>
</protein>
<feature type="transmembrane region" description="Helical" evidence="1">
    <location>
        <begin position="32"/>
        <end position="52"/>
    </location>
</feature>
<proteinExistence type="predicted"/>
<name>A0A3R8Q3W1_9SPHN</name>
<evidence type="ECO:0000313" key="3">
    <source>
        <dbReference type="Proteomes" id="UP000268553"/>
    </source>
</evidence>
<feature type="transmembrane region" description="Helical" evidence="1">
    <location>
        <begin position="64"/>
        <end position="83"/>
    </location>
</feature>
<gene>
    <name evidence="2" type="ORF">D7D48_07580</name>
</gene>
<evidence type="ECO:0000313" key="2">
    <source>
        <dbReference type="EMBL" id="RRQ52675.1"/>
    </source>
</evidence>
<organism evidence="2 3">
    <name type="scientific">Sphingorhabdus wooponensis</name>
    <dbReference type="NCBI Taxonomy" id="940136"/>
    <lineage>
        <taxon>Bacteria</taxon>
        <taxon>Pseudomonadati</taxon>
        <taxon>Pseudomonadota</taxon>
        <taxon>Alphaproteobacteria</taxon>
        <taxon>Sphingomonadales</taxon>
        <taxon>Sphingomonadaceae</taxon>
        <taxon>Sphingorhabdus</taxon>
    </lineage>
</organism>
<evidence type="ECO:0000256" key="1">
    <source>
        <dbReference type="SAM" id="Phobius"/>
    </source>
</evidence>
<evidence type="ECO:0008006" key="4">
    <source>
        <dbReference type="Google" id="ProtNLM"/>
    </source>
</evidence>
<feature type="transmembrane region" description="Helical" evidence="1">
    <location>
        <begin position="138"/>
        <end position="154"/>
    </location>
</feature>
<sequence length="192" mass="20386">MMPAHYALSDAAIVLVTLFAGHALWRNIKVLPAFAMACFGVAASIGVVRFGGGLQDALAALHSGASQYLGLAGAFAILAHYLFPPKGRNGIVIIAFILTVALAIFWFAPPFLGPLFLLALMLACAASIVRPSLSQPSWLVPVACAVMLANTLFIRRATWMDEAVSWHAYHLIIALALAALAKGLMTTEQRVS</sequence>
<reference evidence="2 3" key="1">
    <citation type="submission" date="2018-12" db="EMBL/GenBank/DDBJ databases">
        <authorList>
            <person name="Kim S.-J."/>
            <person name="Jung G.-Y."/>
        </authorList>
    </citation>
    <scope>NUCLEOTIDE SEQUENCE [LARGE SCALE GENOMIC DNA]</scope>
    <source>
        <strain evidence="2 3">03SU3-P</strain>
    </source>
</reference>
<comment type="caution">
    <text evidence="2">The sequence shown here is derived from an EMBL/GenBank/DDBJ whole genome shotgun (WGS) entry which is preliminary data.</text>
</comment>
<feature type="transmembrane region" description="Helical" evidence="1">
    <location>
        <begin position="90"/>
        <end position="108"/>
    </location>
</feature>
<accession>A0A3R8Q3W1</accession>
<dbReference type="RefSeq" id="WP_125230689.1">
    <property type="nucleotide sequence ID" value="NZ_RWJI01000001.1"/>
</dbReference>
<keyword evidence="3" id="KW-1185">Reference proteome</keyword>
<keyword evidence="1" id="KW-0812">Transmembrane</keyword>
<feature type="transmembrane region" description="Helical" evidence="1">
    <location>
        <begin position="114"/>
        <end position="131"/>
    </location>
</feature>
<feature type="transmembrane region" description="Helical" evidence="1">
    <location>
        <begin position="166"/>
        <end position="185"/>
    </location>
</feature>
<dbReference type="AlphaFoldDB" id="A0A3R8Q3W1"/>
<keyword evidence="1" id="KW-0472">Membrane</keyword>
<dbReference type="Proteomes" id="UP000268553">
    <property type="component" value="Unassembled WGS sequence"/>
</dbReference>
<dbReference type="OrthoDB" id="9917208at2"/>
<keyword evidence="1" id="KW-1133">Transmembrane helix</keyword>
<feature type="transmembrane region" description="Helical" evidence="1">
    <location>
        <begin position="6"/>
        <end position="25"/>
    </location>
</feature>